<dbReference type="InterPro" id="IPR035965">
    <property type="entry name" value="PAS-like_dom_sf"/>
</dbReference>
<dbReference type="FunFam" id="3.30.70.270:FF:000001">
    <property type="entry name" value="Diguanylate cyclase domain protein"/>
    <property type="match status" value="1"/>
</dbReference>
<dbReference type="AlphaFoldDB" id="E1QEC6"/>
<dbReference type="CDD" id="cd01948">
    <property type="entry name" value="EAL"/>
    <property type="match status" value="1"/>
</dbReference>
<dbReference type="InterPro" id="IPR043128">
    <property type="entry name" value="Rev_trsase/Diguanyl_cyclase"/>
</dbReference>
<dbReference type="PANTHER" id="PTHR44757:SF2">
    <property type="entry name" value="BIOFILM ARCHITECTURE MAINTENANCE PROTEIN MBAA"/>
    <property type="match status" value="1"/>
</dbReference>
<dbReference type="PROSITE" id="PS50113">
    <property type="entry name" value="PAC"/>
    <property type="match status" value="1"/>
</dbReference>
<dbReference type="CDD" id="cd01949">
    <property type="entry name" value="GGDEF"/>
    <property type="match status" value="1"/>
</dbReference>
<dbReference type="SMART" id="SM00267">
    <property type="entry name" value="GGDEF"/>
    <property type="match status" value="1"/>
</dbReference>
<dbReference type="InterPro" id="IPR052155">
    <property type="entry name" value="Biofilm_reg_signaling"/>
</dbReference>
<protein>
    <submittedName>
        <fullName evidence="6">Diguanylate cyclase/phosphodiesterase with PAS/PAC sensor(S)</fullName>
    </submittedName>
</protein>
<dbReference type="SUPFAM" id="SSF55785">
    <property type="entry name" value="PYP-like sensor domain (PAS domain)"/>
    <property type="match status" value="1"/>
</dbReference>
<dbReference type="Gene3D" id="3.20.20.450">
    <property type="entry name" value="EAL domain"/>
    <property type="match status" value="1"/>
</dbReference>
<dbReference type="InterPro" id="IPR000160">
    <property type="entry name" value="GGDEF_dom"/>
</dbReference>
<feature type="region of interest" description="Disordered" evidence="1">
    <location>
        <begin position="1"/>
        <end position="28"/>
    </location>
</feature>
<name>E1QEC6_DESB2</name>
<sequence>MIDQVNKPRPKQSPEYRQRRAPMAEPGPATAFFRRAAGTPRWRVEHDQAAWPTGCPGPEDIERFLAQRRAALGLEPAVDLGGCLAAALGPEPWAVQWADSQGRRRLLLVAVTKDDCRARGLAGVIVDQTGQQAHRERAELLDQVLECASEGIMVTDRDGHIIMVNRGFSELTGFDAVEVIGRTPEFLYPHDDHHGGHGQIWRELAATGRWRGEVASLRKNGQAYPQLLHLQAIKGPGGQVRNYVGDMHDITSIKRTEEQIAHQVYHDPLTGLPNRLLFQDRLEMALAHAKRQRDGVAVLFMDLDNFKHVNDSLGHAAGDKLLVAVARRLLAKVRREDTMARLGGDDFLFLLPETAGEDEAGQVAQQMLDELARPFRLGGKKLHIRASVGIALFPNDGQTPEKLIANAELAMYRAKEGCREGYCFFEPALNQKVRHRLELENRLRTALQKEEFLVCYQPKIDLASLRTVGVEALVRWRRPGVGLISPGEFIPVAEETGLIIPLGRWVLRQACQQAQRWREQGRQLSVAVNLSPRQLLDPDLTRAVAEALEESGLPPEQLELEITENAVMPSLELALGRLAELAALGARLAMDDFGRGYSSLYHLHRLPIDILKVDQYFIKEMTPHSRVSSIVEAMVAMGRSMGLVVVAEGVENKRHLEMLAGMGCHQLQGFLFSRPLEPPRLEDYLAREEAASGPPWLGASRRQ</sequence>
<dbReference type="InterPro" id="IPR000700">
    <property type="entry name" value="PAS-assoc_C"/>
</dbReference>
<dbReference type="SMART" id="SM00052">
    <property type="entry name" value="EAL"/>
    <property type="match status" value="1"/>
</dbReference>
<accession>E1QEC6</accession>
<dbReference type="CDD" id="cd00130">
    <property type="entry name" value="PAS"/>
    <property type="match status" value="1"/>
</dbReference>
<dbReference type="Pfam" id="PF00563">
    <property type="entry name" value="EAL"/>
    <property type="match status" value="1"/>
</dbReference>
<dbReference type="InterPro" id="IPR029787">
    <property type="entry name" value="Nucleotide_cyclase"/>
</dbReference>
<dbReference type="Gene3D" id="3.30.70.270">
    <property type="match status" value="1"/>
</dbReference>
<evidence type="ECO:0000313" key="6">
    <source>
        <dbReference type="EMBL" id="ADK83912.1"/>
    </source>
</evidence>
<dbReference type="InterPro" id="IPR013767">
    <property type="entry name" value="PAS_fold"/>
</dbReference>
<organism evidence="6 7">
    <name type="scientific">Desulfarculus baarsii (strain ATCC 33931 / DSM 2075 / LMG 7858 / VKM B-1802 / 2st14)</name>
    <dbReference type="NCBI Taxonomy" id="644282"/>
    <lineage>
        <taxon>Bacteria</taxon>
        <taxon>Pseudomonadati</taxon>
        <taxon>Thermodesulfobacteriota</taxon>
        <taxon>Desulfarculia</taxon>
        <taxon>Desulfarculales</taxon>
        <taxon>Desulfarculaceae</taxon>
        <taxon>Desulfarculus</taxon>
    </lineage>
</organism>
<feature type="domain" description="EAL" evidence="4">
    <location>
        <begin position="436"/>
        <end position="689"/>
    </location>
</feature>
<dbReference type="SUPFAM" id="SSF55073">
    <property type="entry name" value="Nucleotide cyclase"/>
    <property type="match status" value="1"/>
</dbReference>
<evidence type="ECO:0000259" key="5">
    <source>
        <dbReference type="PROSITE" id="PS50887"/>
    </source>
</evidence>
<dbReference type="Proteomes" id="UP000009047">
    <property type="component" value="Chromosome"/>
</dbReference>
<evidence type="ECO:0000259" key="3">
    <source>
        <dbReference type="PROSITE" id="PS50113"/>
    </source>
</evidence>
<dbReference type="PROSITE" id="PS50887">
    <property type="entry name" value="GGDEF"/>
    <property type="match status" value="1"/>
</dbReference>
<dbReference type="eggNOG" id="COG3829">
    <property type="taxonomic scope" value="Bacteria"/>
</dbReference>
<dbReference type="GO" id="GO:0006355">
    <property type="term" value="P:regulation of DNA-templated transcription"/>
    <property type="evidence" value="ECO:0007669"/>
    <property type="project" value="InterPro"/>
</dbReference>
<dbReference type="eggNOG" id="COG5001">
    <property type="taxonomic scope" value="Bacteria"/>
</dbReference>
<dbReference type="STRING" id="644282.Deba_0540"/>
<keyword evidence="7" id="KW-1185">Reference proteome</keyword>
<dbReference type="PROSITE" id="PS50883">
    <property type="entry name" value="EAL"/>
    <property type="match status" value="1"/>
</dbReference>
<dbReference type="KEGG" id="dbr:Deba_0540"/>
<dbReference type="InterPro" id="IPR000014">
    <property type="entry name" value="PAS"/>
</dbReference>
<feature type="domain" description="PAC" evidence="3">
    <location>
        <begin position="210"/>
        <end position="262"/>
    </location>
</feature>
<evidence type="ECO:0000259" key="4">
    <source>
        <dbReference type="PROSITE" id="PS50883"/>
    </source>
</evidence>
<gene>
    <name evidence="6" type="ordered locus">Deba_0540</name>
</gene>
<evidence type="ECO:0000259" key="2">
    <source>
        <dbReference type="PROSITE" id="PS50112"/>
    </source>
</evidence>
<proteinExistence type="predicted"/>
<evidence type="ECO:0000256" key="1">
    <source>
        <dbReference type="SAM" id="MobiDB-lite"/>
    </source>
</evidence>
<dbReference type="SMART" id="SM00091">
    <property type="entry name" value="PAS"/>
    <property type="match status" value="1"/>
</dbReference>
<dbReference type="NCBIfam" id="TIGR00229">
    <property type="entry name" value="sensory_box"/>
    <property type="match status" value="1"/>
</dbReference>
<dbReference type="GO" id="GO:0003824">
    <property type="term" value="F:catalytic activity"/>
    <property type="evidence" value="ECO:0007669"/>
    <property type="project" value="UniProtKB-ARBA"/>
</dbReference>
<dbReference type="InterPro" id="IPR035919">
    <property type="entry name" value="EAL_sf"/>
</dbReference>
<dbReference type="NCBIfam" id="TIGR00254">
    <property type="entry name" value="GGDEF"/>
    <property type="match status" value="1"/>
</dbReference>
<dbReference type="Pfam" id="PF00990">
    <property type="entry name" value="GGDEF"/>
    <property type="match status" value="1"/>
</dbReference>
<dbReference type="Gene3D" id="3.30.450.20">
    <property type="entry name" value="PAS domain"/>
    <property type="match status" value="1"/>
</dbReference>
<feature type="domain" description="GGDEF" evidence="5">
    <location>
        <begin position="294"/>
        <end position="427"/>
    </location>
</feature>
<reference evidence="6 7" key="1">
    <citation type="journal article" date="2010" name="Stand. Genomic Sci.">
        <title>Complete genome sequence of Desulfarculus baarsii type strain (2st14).</title>
        <authorList>
            <person name="Sun H."/>
            <person name="Spring S."/>
            <person name="Lapidus A."/>
            <person name="Davenport K."/>
            <person name="Del Rio T.G."/>
            <person name="Tice H."/>
            <person name="Nolan M."/>
            <person name="Copeland A."/>
            <person name="Cheng J.F."/>
            <person name="Lucas S."/>
            <person name="Tapia R."/>
            <person name="Goodwin L."/>
            <person name="Pitluck S."/>
            <person name="Ivanova N."/>
            <person name="Pagani I."/>
            <person name="Mavromatis K."/>
            <person name="Ovchinnikova G."/>
            <person name="Pati A."/>
            <person name="Chen A."/>
            <person name="Palaniappan K."/>
            <person name="Hauser L."/>
            <person name="Chang Y.J."/>
            <person name="Jeffries C.D."/>
            <person name="Detter J.C."/>
            <person name="Han C."/>
            <person name="Rohde M."/>
            <person name="Brambilla E."/>
            <person name="Goker M."/>
            <person name="Woyke T."/>
            <person name="Bristow J."/>
            <person name="Eisen J.A."/>
            <person name="Markowitz V."/>
            <person name="Hugenholtz P."/>
            <person name="Kyrpides N.C."/>
            <person name="Klenk H.P."/>
            <person name="Land M."/>
        </authorList>
    </citation>
    <scope>NUCLEOTIDE SEQUENCE [LARGE SCALE GENOMIC DNA]</scope>
    <source>
        <strain evidence="7">ATCC 33931 / DSM 2075 / LMG 7858 / VKM B-1802 / 2st14</strain>
    </source>
</reference>
<dbReference type="HOGENOM" id="CLU_000445_70_20_7"/>
<dbReference type="PANTHER" id="PTHR44757">
    <property type="entry name" value="DIGUANYLATE CYCLASE DGCP"/>
    <property type="match status" value="1"/>
</dbReference>
<dbReference type="SUPFAM" id="SSF141868">
    <property type="entry name" value="EAL domain-like"/>
    <property type="match status" value="1"/>
</dbReference>
<dbReference type="InterPro" id="IPR001633">
    <property type="entry name" value="EAL_dom"/>
</dbReference>
<feature type="domain" description="PAS" evidence="2">
    <location>
        <begin position="137"/>
        <end position="191"/>
    </location>
</feature>
<dbReference type="PROSITE" id="PS50112">
    <property type="entry name" value="PAS"/>
    <property type="match status" value="1"/>
</dbReference>
<evidence type="ECO:0000313" key="7">
    <source>
        <dbReference type="Proteomes" id="UP000009047"/>
    </source>
</evidence>
<dbReference type="EMBL" id="CP002085">
    <property type="protein sequence ID" value="ADK83912.1"/>
    <property type="molecule type" value="Genomic_DNA"/>
</dbReference>
<dbReference type="Pfam" id="PF00989">
    <property type="entry name" value="PAS"/>
    <property type="match status" value="1"/>
</dbReference>